<evidence type="ECO:0000313" key="2">
    <source>
        <dbReference type="Proteomes" id="UP001607303"/>
    </source>
</evidence>
<keyword evidence="2" id="KW-1185">Reference proteome</keyword>
<evidence type="ECO:0000313" key="1">
    <source>
        <dbReference type="EMBL" id="KAL2731566.1"/>
    </source>
</evidence>
<organism evidence="1 2">
    <name type="scientific">Vespula maculifrons</name>
    <name type="common">Eastern yellow jacket</name>
    <name type="synonym">Wasp</name>
    <dbReference type="NCBI Taxonomy" id="7453"/>
    <lineage>
        <taxon>Eukaryota</taxon>
        <taxon>Metazoa</taxon>
        <taxon>Ecdysozoa</taxon>
        <taxon>Arthropoda</taxon>
        <taxon>Hexapoda</taxon>
        <taxon>Insecta</taxon>
        <taxon>Pterygota</taxon>
        <taxon>Neoptera</taxon>
        <taxon>Endopterygota</taxon>
        <taxon>Hymenoptera</taxon>
        <taxon>Apocrita</taxon>
        <taxon>Aculeata</taxon>
        <taxon>Vespoidea</taxon>
        <taxon>Vespidae</taxon>
        <taxon>Vespinae</taxon>
        <taxon>Vespula</taxon>
    </lineage>
</organism>
<proteinExistence type="predicted"/>
<reference evidence="1 2" key="1">
    <citation type="journal article" date="2024" name="Ann. Entomol. Soc. Am.">
        <title>Genomic analyses of the southern and eastern yellowjacket wasps (Hymenoptera: Vespidae) reveal evolutionary signatures of social life.</title>
        <authorList>
            <person name="Catto M.A."/>
            <person name="Caine P.B."/>
            <person name="Orr S.E."/>
            <person name="Hunt B.G."/>
            <person name="Goodisman M.A.D."/>
        </authorList>
    </citation>
    <scope>NUCLEOTIDE SEQUENCE [LARGE SCALE GENOMIC DNA]</scope>
    <source>
        <strain evidence="1">232</strain>
        <tissue evidence="1">Head and thorax</tissue>
    </source>
</reference>
<accession>A0ABD2BFN8</accession>
<dbReference type="AlphaFoldDB" id="A0ABD2BFN8"/>
<protein>
    <submittedName>
        <fullName evidence="1">Uncharacterized protein</fullName>
    </submittedName>
</protein>
<dbReference type="Proteomes" id="UP001607303">
    <property type="component" value="Unassembled WGS sequence"/>
</dbReference>
<comment type="caution">
    <text evidence="1">The sequence shown here is derived from an EMBL/GenBank/DDBJ whole genome shotgun (WGS) entry which is preliminary data.</text>
</comment>
<sequence>MRSGMTVATSTKVKLKENKMKGLKNKKVSKTDVKMQMKSLKGKPITAKGKGTKNLIKTKTVLAFSYSGFILQQRNWN</sequence>
<gene>
    <name evidence="1" type="ORF">V1477_015389</name>
</gene>
<dbReference type="EMBL" id="JAYRBN010000076">
    <property type="protein sequence ID" value="KAL2731566.1"/>
    <property type="molecule type" value="Genomic_DNA"/>
</dbReference>
<name>A0ABD2BFN8_VESMC</name>